<dbReference type="Proteomes" id="UP000177090">
    <property type="component" value="Unassembled WGS sequence"/>
</dbReference>
<dbReference type="EMBL" id="MHTL01000020">
    <property type="protein sequence ID" value="OHA59862.1"/>
    <property type="molecule type" value="Genomic_DNA"/>
</dbReference>
<evidence type="ECO:0000313" key="5">
    <source>
        <dbReference type="EMBL" id="OHA59862.1"/>
    </source>
</evidence>
<evidence type="ECO:0000313" key="6">
    <source>
        <dbReference type="Proteomes" id="UP000177090"/>
    </source>
</evidence>
<reference evidence="5 6" key="1">
    <citation type="journal article" date="2016" name="Nat. Commun.">
        <title>Thousands of microbial genomes shed light on interconnected biogeochemical processes in an aquifer system.</title>
        <authorList>
            <person name="Anantharaman K."/>
            <person name="Brown C.T."/>
            <person name="Hug L.A."/>
            <person name="Sharon I."/>
            <person name="Castelle C.J."/>
            <person name="Probst A.J."/>
            <person name="Thomas B.C."/>
            <person name="Singh A."/>
            <person name="Wilkins M.J."/>
            <person name="Karaoz U."/>
            <person name="Brodie E.L."/>
            <person name="Williams K.H."/>
            <person name="Hubbard S.S."/>
            <person name="Banfield J.F."/>
        </authorList>
    </citation>
    <scope>NUCLEOTIDE SEQUENCE [LARGE SCALE GENOMIC DNA]</scope>
</reference>
<keyword evidence="3" id="KW-1133">Transmembrane helix</keyword>
<dbReference type="InterPro" id="IPR003959">
    <property type="entry name" value="ATPase_AAA_core"/>
</dbReference>
<dbReference type="Gene3D" id="3.40.50.300">
    <property type="entry name" value="P-loop containing nucleotide triphosphate hydrolases"/>
    <property type="match status" value="2"/>
</dbReference>
<dbReference type="InterPro" id="IPR001270">
    <property type="entry name" value="ClpA/B"/>
</dbReference>
<name>A0A1G2QIL4_9BACT</name>
<feature type="transmembrane region" description="Helical" evidence="3">
    <location>
        <begin position="26"/>
        <end position="46"/>
    </location>
</feature>
<keyword evidence="3" id="KW-0472">Membrane</keyword>
<dbReference type="Pfam" id="PF07724">
    <property type="entry name" value="AAA_2"/>
    <property type="match status" value="1"/>
</dbReference>
<accession>A0A1G2QIL4</accession>
<organism evidence="5 6">
    <name type="scientific">Candidatus Vogelbacteria bacterium RIFOXYD1_FULL_51_18</name>
    <dbReference type="NCBI Taxonomy" id="1802440"/>
    <lineage>
        <taxon>Bacteria</taxon>
        <taxon>Candidatus Vogeliibacteriota</taxon>
    </lineage>
</organism>
<comment type="caution">
    <text evidence="5">The sequence shown here is derived from an EMBL/GenBank/DDBJ whole genome shotgun (WGS) entry which is preliminary data.</text>
</comment>
<keyword evidence="3" id="KW-0812">Transmembrane</keyword>
<dbReference type="SUPFAM" id="SSF52540">
    <property type="entry name" value="P-loop containing nucleoside triphosphate hydrolases"/>
    <property type="match status" value="2"/>
</dbReference>
<dbReference type="InterPro" id="IPR027417">
    <property type="entry name" value="P-loop_NTPase"/>
</dbReference>
<evidence type="ECO:0000256" key="2">
    <source>
        <dbReference type="ARBA" id="ARBA00022840"/>
    </source>
</evidence>
<proteinExistence type="predicted"/>
<dbReference type="CDD" id="cd19499">
    <property type="entry name" value="RecA-like_ClpB_Hsp104-like"/>
    <property type="match status" value="1"/>
</dbReference>
<gene>
    <name evidence="5" type="ORF">A2569_01055</name>
</gene>
<evidence type="ECO:0000259" key="4">
    <source>
        <dbReference type="SMART" id="SM00382"/>
    </source>
</evidence>
<keyword evidence="1" id="KW-0547">Nucleotide-binding</keyword>
<evidence type="ECO:0000256" key="1">
    <source>
        <dbReference type="ARBA" id="ARBA00022741"/>
    </source>
</evidence>
<dbReference type="GO" id="GO:0005524">
    <property type="term" value="F:ATP binding"/>
    <property type="evidence" value="ECO:0007669"/>
    <property type="project" value="UniProtKB-KW"/>
</dbReference>
<feature type="domain" description="AAA+ ATPase" evidence="4">
    <location>
        <begin position="548"/>
        <end position="717"/>
    </location>
</feature>
<dbReference type="GO" id="GO:0016887">
    <property type="term" value="F:ATP hydrolysis activity"/>
    <property type="evidence" value="ECO:0007669"/>
    <property type="project" value="InterPro"/>
</dbReference>
<dbReference type="STRING" id="1802440.A2569_01055"/>
<keyword evidence="2" id="KW-0067">ATP-binding</keyword>
<dbReference type="GO" id="GO:0005737">
    <property type="term" value="C:cytoplasm"/>
    <property type="evidence" value="ECO:0007669"/>
    <property type="project" value="TreeGrafter"/>
</dbReference>
<dbReference type="PANTHER" id="PTHR11638:SF175">
    <property type="entry name" value="ATP-DEPENDENT CLP PROTEASE, ATP-BINDING SUBUNIT CLPC"/>
    <property type="match status" value="1"/>
</dbReference>
<evidence type="ECO:0000256" key="3">
    <source>
        <dbReference type="SAM" id="Phobius"/>
    </source>
</evidence>
<dbReference type="GO" id="GO:0034605">
    <property type="term" value="P:cellular response to heat"/>
    <property type="evidence" value="ECO:0007669"/>
    <property type="project" value="TreeGrafter"/>
</dbReference>
<protein>
    <recommendedName>
        <fullName evidence="4">AAA+ ATPase domain-containing protein</fullName>
    </recommendedName>
</protein>
<feature type="non-terminal residue" evidence="5">
    <location>
        <position position="724"/>
    </location>
</feature>
<dbReference type="AlphaFoldDB" id="A0A1G2QIL4"/>
<dbReference type="SMART" id="SM00382">
    <property type="entry name" value="AAA"/>
    <property type="match status" value="1"/>
</dbReference>
<sequence length="724" mass="79729">MSATLTKNISRALTAERFVSSKKKRALISIGNMLVLGFAALVLASYRVQELEALRLRLLGAFLMIASLLLILYLLEAYFRSLEMHAVEECAGGKYSFEALCVLHSDSTHSLRAFLSHELGQLILKRAGIPPRNVSALAREREIKSETPSVMDFEHSASRTEGRVTLGSIASALSDAYPAFAQVLAEHAVTKEEFAGTAEWIERERSYTRRVLRWWSREALARIPGIAKDWAYGGTYTLNRFSFDYSSSASLPFISPRRREREIRALEAILARNREANALLIGASFSQCTDVIKGFAREIAMGAIVPVLEHRRVVILETALLLSSMSERAGFERTLLSILGEAERAGNIILVVDNIAALIDEGARIGADVMNVLERALASQHLHLIACTTGELFRTELASNTALLARMQTVEVRELTESELIALYEERGSAIARSERILFTYPALMALIKSALAFPGDEPAEELIYDRLTELAPWALAKNIRVIGRRECEEFLKEKIGVSIGGGIDSAAQVVNLEALLREQVVGQDEALTAVANAVKRNRADIRNLQRPVGSFLFLGPTGVGKTETAKALARVLAGGEDALTRFDMSEYAGADALERLIGDAGTQRAGELAARLHEHPNSVILLDEFEKASREVHNFFLALLDEGRTADAHGKMMNARNALFIATSNAGADHIWWLTGEGRDIAAERQFIIEGIIHDGIFAPELLNRFDAVVLFKPLSHENRVAI</sequence>
<dbReference type="PRINTS" id="PR00300">
    <property type="entry name" value="CLPPROTEASEA"/>
</dbReference>
<dbReference type="InterPro" id="IPR003593">
    <property type="entry name" value="AAA+_ATPase"/>
</dbReference>
<feature type="transmembrane region" description="Helical" evidence="3">
    <location>
        <begin position="58"/>
        <end position="75"/>
    </location>
</feature>
<dbReference type="PANTHER" id="PTHR11638">
    <property type="entry name" value="ATP-DEPENDENT CLP PROTEASE"/>
    <property type="match status" value="1"/>
</dbReference>
<dbReference type="InterPro" id="IPR050130">
    <property type="entry name" value="ClpA_ClpB"/>
</dbReference>